<organism evidence="3 4">
    <name type="scientific">Methylobacterium hispanicum</name>
    <dbReference type="NCBI Taxonomy" id="270350"/>
    <lineage>
        <taxon>Bacteria</taxon>
        <taxon>Pseudomonadati</taxon>
        <taxon>Pseudomonadota</taxon>
        <taxon>Alphaproteobacteria</taxon>
        <taxon>Hyphomicrobiales</taxon>
        <taxon>Methylobacteriaceae</taxon>
        <taxon>Methylobacterium</taxon>
    </lineage>
</organism>
<keyword evidence="4" id="KW-1185">Reference proteome</keyword>
<feature type="region of interest" description="Disordered" evidence="1">
    <location>
        <begin position="47"/>
        <end position="82"/>
    </location>
</feature>
<evidence type="ECO:0000313" key="4">
    <source>
        <dbReference type="Proteomes" id="UP001055247"/>
    </source>
</evidence>
<dbReference type="EMBL" id="BPQO01000057">
    <property type="protein sequence ID" value="GJD92708.1"/>
    <property type="molecule type" value="Genomic_DNA"/>
</dbReference>
<comment type="caution">
    <text evidence="3">The sequence shown here is derived from an EMBL/GenBank/DDBJ whole genome shotgun (WGS) entry which is preliminary data.</text>
</comment>
<sequence>MPSLRQLLVDAAAVVLVGIGLTAATRGYLHNLPVPAAVVQLTWEEPLTTGSIPSPTTQTDAAEPAPPRPWTDPPFRSLRASR</sequence>
<proteinExistence type="predicted"/>
<feature type="compositionally biased region" description="Polar residues" evidence="1">
    <location>
        <begin position="48"/>
        <end position="60"/>
    </location>
</feature>
<evidence type="ECO:0000256" key="2">
    <source>
        <dbReference type="SAM" id="Phobius"/>
    </source>
</evidence>
<gene>
    <name evidence="3" type="ORF">BHAOGJBA_6264</name>
</gene>
<dbReference type="AlphaFoldDB" id="A0AAV4ZX41"/>
<feature type="transmembrane region" description="Helical" evidence="2">
    <location>
        <begin position="7"/>
        <end position="29"/>
    </location>
</feature>
<evidence type="ECO:0000256" key="1">
    <source>
        <dbReference type="SAM" id="MobiDB-lite"/>
    </source>
</evidence>
<protein>
    <submittedName>
        <fullName evidence="3">Uncharacterized protein</fullName>
    </submittedName>
</protein>
<accession>A0AAV4ZX41</accession>
<evidence type="ECO:0000313" key="3">
    <source>
        <dbReference type="EMBL" id="GJD92708.1"/>
    </source>
</evidence>
<dbReference type="Proteomes" id="UP001055247">
    <property type="component" value="Unassembled WGS sequence"/>
</dbReference>
<reference evidence="3" key="2">
    <citation type="submission" date="2021-08" db="EMBL/GenBank/DDBJ databases">
        <authorList>
            <person name="Tani A."/>
            <person name="Ola A."/>
            <person name="Ogura Y."/>
            <person name="Katsura K."/>
            <person name="Hayashi T."/>
        </authorList>
    </citation>
    <scope>NUCLEOTIDE SEQUENCE</scope>
    <source>
        <strain evidence="3">DSM 16372</strain>
    </source>
</reference>
<reference evidence="3" key="1">
    <citation type="journal article" date="2016" name="Front. Microbiol.">
        <title>Genome Sequence of the Piezophilic, Mesophilic Sulfate-Reducing Bacterium Desulfovibrio indicus J2T.</title>
        <authorList>
            <person name="Cao J."/>
            <person name="Maignien L."/>
            <person name="Shao Z."/>
            <person name="Alain K."/>
            <person name="Jebbar M."/>
        </authorList>
    </citation>
    <scope>NUCLEOTIDE SEQUENCE</scope>
    <source>
        <strain evidence="3">DSM 16372</strain>
    </source>
</reference>
<name>A0AAV4ZX41_9HYPH</name>
<keyword evidence="2" id="KW-0472">Membrane</keyword>
<keyword evidence="2" id="KW-1133">Transmembrane helix</keyword>
<keyword evidence="2" id="KW-0812">Transmembrane</keyword>